<keyword evidence="3" id="KW-1185">Reference proteome</keyword>
<accession>A0A1U9Z5V6</accession>
<reference evidence="2 3" key="1">
    <citation type="submission" date="2017-03" db="EMBL/GenBank/DDBJ databases">
        <title>Foreign affairs: Plasmid Transfer between Roseobacters and Rhizobia.</title>
        <authorList>
            <person name="Bartling P."/>
            <person name="Bunk B."/>
            <person name="Overmann J."/>
            <person name="Brinkmann H."/>
            <person name="Petersen J."/>
        </authorList>
    </citation>
    <scope>NUCLEOTIDE SEQUENCE [LARGE SCALE GENOMIC DNA]</scope>
    <source>
        <strain evidence="2 3">MACL11</strain>
    </source>
</reference>
<keyword evidence="1" id="KW-0472">Membrane</keyword>
<keyword evidence="1" id="KW-1133">Transmembrane helix</keyword>
<feature type="transmembrane region" description="Helical" evidence="1">
    <location>
        <begin position="6"/>
        <end position="27"/>
    </location>
</feature>
<dbReference type="RefSeq" id="WP_018066709.1">
    <property type="nucleotide sequence ID" value="NZ_AQWH01000026.1"/>
</dbReference>
<dbReference type="KEGG" id="mmed:Mame_03695"/>
<evidence type="ECO:0000256" key="1">
    <source>
        <dbReference type="SAM" id="Phobius"/>
    </source>
</evidence>
<dbReference type="EMBL" id="CP020330">
    <property type="protein sequence ID" value="AQZ53000.1"/>
    <property type="molecule type" value="Genomic_DNA"/>
</dbReference>
<dbReference type="OrthoDB" id="4623405at2"/>
<name>A0A1U9Z5V6_9HYPH</name>
<dbReference type="Proteomes" id="UP000191135">
    <property type="component" value="Chromosome"/>
</dbReference>
<sequence>MTDLILPATALATALAFIGLGGGLYEVGVIDPAWPRRPDLIQPDHGGISRKRFWIPAHATFEVLLVIALALSWSIADVRFWLLVAMASHAVMRFWSAFDFIPKALAFEKAVPGPDTETAARRWTRRSLARLPLDIIACGAMLAATIAAAGVA</sequence>
<evidence type="ECO:0000313" key="2">
    <source>
        <dbReference type="EMBL" id="AQZ53000.1"/>
    </source>
</evidence>
<evidence type="ECO:0000313" key="3">
    <source>
        <dbReference type="Proteomes" id="UP000191135"/>
    </source>
</evidence>
<keyword evidence="1" id="KW-0812">Transmembrane</keyword>
<dbReference type="eggNOG" id="ENOG5030JGA">
    <property type="taxonomic scope" value="Bacteria"/>
</dbReference>
<feature type="transmembrane region" description="Helical" evidence="1">
    <location>
        <begin position="131"/>
        <end position="151"/>
    </location>
</feature>
<feature type="transmembrane region" description="Helical" evidence="1">
    <location>
        <begin position="53"/>
        <end position="74"/>
    </location>
</feature>
<organism evidence="2 3">
    <name type="scientific">Martelella mediterranea DSM 17316</name>
    <dbReference type="NCBI Taxonomy" id="1122214"/>
    <lineage>
        <taxon>Bacteria</taxon>
        <taxon>Pseudomonadati</taxon>
        <taxon>Pseudomonadota</taxon>
        <taxon>Alphaproteobacteria</taxon>
        <taxon>Hyphomicrobiales</taxon>
        <taxon>Aurantimonadaceae</taxon>
        <taxon>Martelella</taxon>
    </lineage>
</organism>
<evidence type="ECO:0008006" key="4">
    <source>
        <dbReference type="Google" id="ProtNLM"/>
    </source>
</evidence>
<gene>
    <name evidence="2" type="ORF">Mame_03695</name>
</gene>
<protein>
    <recommendedName>
        <fullName evidence="4">Integral membrane protein</fullName>
    </recommendedName>
</protein>
<proteinExistence type="predicted"/>
<dbReference type="AlphaFoldDB" id="A0A1U9Z5V6"/>